<dbReference type="AlphaFoldDB" id="A0A1M4VP13"/>
<dbReference type="GO" id="GO:0032259">
    <property type="term" value="P:methylation"/>
    <property type="evidence" value="ECO:0007669"/>
    <property type="project" value="UniProtKB-KW"/>
</dbReference>
<gene>
    <name evidence="4" type="ORF">SAMN04488522_101975</name>
</gene>
<dbReference type="SUPFAM" id="SSF53335">
    <property type="entry name" value="S-adenosyl-L-methionine-dependent methyltransferases"/>
    <property type="match status" value="1"/>
</dbReference>
<keyword evidence="5" id="KW-1185">Reference proteome</keyword>
<organism evidence="4 5">
    <name type="scientific">Pedobacter caeni</name>
    <dbReference type="NCBI Taxonomy" id="288992"/>
    <lineage>
        <taxon>Bacteria</taxon>
        <taxon>Pseudomonadati</taxon>
        <taxon>Bacteroidota</taxon>
        <taxon>Sphingobacteriia</taxon>
        <taxon>Sphingobacteriales</taxon>
        <taxon>Sphingobacteriaceae</taxon>
        <taxon>Pedobacter</taxon>
    </lineage>
</organism>
<evidence type="ECO:0000259" key="3">
    <source>
        <dbReference type="Pfam" id="PF13649"/>
    </source>
</evidence>
<dbReference type="CDD" id="cd02440">
    <property type="entry name" value="AdoMet_MTases"/>
    <property type="match status" value="1"/>
</dbReference>
<dbReference type="Proteomes" id="UP000184287">
    <property type="component" value="Unassembled WGS sequence"/>
</dbReference>
<dbReference type="InterPro" id="IPR041698">
    <property type="entry name" value="Methyltransf_25"/>
</dbReference>
<dbReference type="GO" id="GO:0008168">
    <property type="term" value="F:methyltransferase activity"/>
    <property type="evidence" value="ECO:0007669"/>
    <property type="project" value="UniProtKB-KW"/>
</dbReference>
<dbReference type="STRING" id="288992.SAMN04488522_101975"/>
<evidence type="ECO:0000313" key="5">
    <source>
        <dbReference type="Proteomes" id="UP000184287"/>
    </source>
</evidence>
<keyword evidence="1 4" id="KW-0489">Methyltransferase</keyword>
<dbReference type="Pfam" id="PF13649">
    <property type="entry name" value="Methyltransf_25"/>
    <property type="match status" value="1"/>
</dbReference>
<feature type="domain" description="Methyltransferase" evidence="3">
    <location>
        <begin position="78"/>
        <end position="175"/>
    </location>
</feature>
<sequence>MREWQFYFFILAEILHSVTTRDYSAKATNKEIESRFDQDVERFSNLDTGQLTTLDAPLTMELCTDAAKYVVPEAKELLDIGCGAGNYTLKMLSKIPDLNCTLNDLSLPMLEKAKERVAMATRGTVTSIQLDMRALELEENKYDIILAAATLHHLRGDEEWEQLFEKLYKALKPGGCFWISDLISHDAPHLNELFQQKYGEYLESLGGPEYRQKVFDYIEYEDTPRSVNYQLDLMKKVGFKQVEVLHKNLCFAAFGGLK</sequence>
<dbReference type="PANTHER" id="PTHR43861">
    <property type="entry name" value="TRANS-ACONITATE 2-METHYLTRANSFERASE-RELATED"/>
    <property type="match status" value="1"/>
</dbReference>
<dbReference type="EMBL" id="FQUQ01000001">
    <property type="protein sequence ID" value="SHE70786.1"/>
    <property type="molecule type" value="Genomic_DNA"/>
</dbReference>
<dbReference type="PANTHER" id="PTHR43861:SF1">
    <property type="entry name" value="TRANS-ACONITATE 2-METHYLTRANSFERASE"/>
    <property type="match status" value="1"/>
</dbReference>
<evidence type="ECO:0000256" key="2">
    <source>
        <dbReference type="ARBA" id="ARBA00022679"/>
    </source>
</evidence>
<reference evidence="5" key="1">
    <citation type="submission" date="2016-11" db="EMBL/GenBank/DDBJ databases">
        <authorList>
            <person name="Varghese N."/>
            <person name="Submissions S."/>
        </authorList>
    </citation>
    <scope>NUCLEOTIDE SEQUENCE [LARGE SCALE GENOMIC DNA]</scope>
    <source>
        <strain evidence="5">DSM 16990</strain>
    </source>
</reference>
<protein>
    <submittedName>
        <fullName evidence="4">tRNA (Cmo5U34)-methyltransferase</fullName>
    </submittedName>
</protein>
<dbReference type="InterPro" id="IPR029063">
    <property type="entry name" value="SAM-dependent_MTases_sf"/>
</dbReference>
<accession>A0A1M4VP13</accession>
<name>A0A1M4VP13_9SPHI</name>
<keyword evidence="2 4" id="KW-0808">Transferase</keyword>
<proteinExistence type="predicted"/>
<dbReference type="Gene3D" id="3.40.50.150">
    <property type="entry name" value="Vaccinia Virus protein VP39"/>
    <property type="match status" value="1"/>
</dbReference>
<evidence type="ECO:0000313" key="4">
    <source>
        <dbReference type="EMBL" id="SHE70786.1"/>
    </source>
</evidence>
<evidence type="ECO:0000256" key="1">
    <source>
        <dbReference type="ARBA" id="ARBA00022603"/>
    </source>
</evidence>